<evidence type="ECO:0000256" key="3">
    <source>
        <dbReference type="SAM" id="MobiDB-lite"/>
    </source>
</evidence>
<evidence type="ECO:0000259" key="4">
    <source>
        <dbReference type="Pfam" id="PF06428"/>
    </source>
</evidence>
<sequence>MATEPDLDTRLADEVTQLSTKLVTEVAKLLHLEEIVVQLRRENAHLKSRVLALEPAENGYEKARAEAERLQETLATLTREKQAAEAKNKQLEGEVEDLTASLFNEANEMVLNASREAYNYKLKNRKMHEELQEKDAIIENLQEQLRDLKALFVRMEEQTTSMSGTPRGESARFEFPAPDTAEASPALQQLLYGVRGRAVRFDLPAYQLEFKAFICQLIKKDFSFDLASLKTLKYFRKLWVEEIEPCIPVIPSLSGNTFMNRWTKGKSFWTLLVEGKAIIEPVAGVNETFKLTYKGAKRGDEVPVALKDACAFCGEQKDDLLEHARLYNLKLYGPATETGAESSTDISGEPHAVVGAYPLCNFCLVKLRSICTFFATLRVIHLNIYKLPQNLQYDEIAHVNSFQFKRLAESLHVPELDPAAEPIFVKLYLMLLVLRAKIFWSRIGFWDTDEDVEFVNLDEVPLETFRAAVQDNVAFNTAEKDVVPQVIAQNTDRASVEGKKLGESAGNQTGDVGVKDAMHDESDSDGVFEMVGTAGNTLDPAYNDVTSNWVDSRLDTYRADKEALEPPKDSSEAVRPTEKATAQEMGSPAEPKPEQESVPDLSPHNDSQAAPTKNVSTEVLPKIDTTEVTAEEPNIGPKSKKNKKKGKKGKKADAVSEQQDTKKPEATQEEAMKPNVADPEDDGGEGEFQDSHDTFDGEPQLLRKKSKSKEFKEKINKDLDSTLAALQESLE</sequence>
<name>A0A4P6XRS3_9ASCO</name>
<dbReference type="CDD" id="cd21044">
    <property type="entry name" value="Rab11BD_RAB3IP_like"/>
    <property type="match status" value="1"/>
</dbReference>
<proteinExistence type="predicted"/>
<dbReference type="GO" id="GO:0051286">
    <property type="term" value="C:cell tip"/>
    <property type="evidence" value="ECO:0007669"/>
    <property type="project" value="TreeGrafter"/>
</dbReference>
<evidence type="ECO:0000256" key="2">
    <source>
        <dbReference type="SAM" id="Coils"/>
    </source>
</evidence>
<dbReference type="InterPro" id="IPR009449">
    <property type="entry name" value="Sec2_N"/>
</dbReference>
<evidence type="ECO:0000313" key="6">
    <source>
        <dbReference type="Proteomes" id="UP000292447"/>
    </source>
</evidence>
<dbReference type="PANTHER" id="PTHR14430">
    <property type="entry name" value="RABIN3-RELATED"/>
    <property type="match status" value="1"/>
</dbReference>
<feature type="compositionally biased region" description="Basic residues" evidence="3">
    <location>
        <begin position="638"/>
        <end position="650"/>
    </location>
</feature>
<reference evidence="6" key="1">
    <citation type="submission" date="2019-03" db="EMBL/GenBank/DDBJ databases">
        <title>Snf2 controls pulcherriminic acid biosynthesis and connects pigmentation and antifungal activity of the yeast Metschnikowia pulcherrima.</title>
        <authorList>
            <person name="Gore-Lloyd D."/>
            <person name="Sumann I."/>
            <person name="Brachmann A.O."/>
            <person name="Schneeberger K."/>
            <person name="Ortiz-Merino R.A."/>
            <person name="Moreno-Beltran M."/>
            <person name="Schlaefli M."/>
            <person name="Kirner P."/>
            <person name="Santos Kron A."/>
            <person name="Wolfe K.H."/>
            <person name="Piel J."/>
            <person name="Ahrens C.H."/>
            <person name="Henk D."/>
            <person name="Freimoser F.M."/>
        </authorList>
    </citation>
    <scope>NUCLEOTIDE SEQUENCE [LARGE SCALE GENOMIC DNA]</scope>
    <source>
        <strain evidence="6">APC 1.2</strain>
    </source>
</reference>
<dbReference type="AlphaFoldDB" id="A0A4P6XRS3"/>
<keyword evidence="1 2" id="KW-0175">Coiled coil</keyword>
<feature type="region of interest" description="Disordered" evidence="3">
    <location>
        <begin position="561"/>
        <end position="712"/>
    </location>
</feature>
<evidence type="ECO:0000313" key="5">
    <source>
        <dbReference type="EMBL" id="QBM88621.1"/>
    </source>
</evidence>
<feature type="compositionally biased region" description="Basic and acidic residues" evidence="3">
    <location>
        <begin position="651"/>
        <end position="672"/>
    </location>
</feature>
<dbReference type="SUPFAM" id="SSF144284">
    <property type="entry name" value="Sec2 N-terminal region"/>
    <property type="match status" value="1"/>
</dbReference>
<dbReference type="Proteomes" id="UP000292447">
    <property type="component" value="Chromosome III"/>
</dbReference>
<accession>A0A4P6XRS3</accession>
<dbReference type="Pfam" id="PF06428">
    <property type="entry name" value="Sec2p"/>
    <property type="match status" value="1"/>
</dbReference>
<feature type="coiled-coil region" evidence="2">
    <location>
        <begin position="29"/>
        <end position="158"/>
    </location>
</feature>
<dbReference type="GO" id="GO:0005085">
    <property type="term" value="F:guanyl-nucleotide exchange factor activity"/>
    <property type="evidence" value="ECO:0007669"/>
    <property type="project" value="InterPro"/>
</dbReference>
<dbReference type="Gene3D" id="6.10.140.910">
    <property type="match status" value="1"/>
</dbReference>
<dbReference type="GO" id="GO:0006887">
    <property type="term" value="P:exocytosis"/>
    <property type="evidence" value="ECO:0007669"/>
    <property type="project" value="TreeGrafter"/>
</dbReference>
<gene>
    <name evidence="5" type="primary">MPUL0C05970</name>
    <name evidence="5" type="ORF">METSCH_C05970</name>
</gene>
<keyword evidence="6" id="KW-1185">Reference proteome</keyword>
<feature type="region of interest" description="Disordered" evidence="3">
    <location>
        <begin position="493"/>
        <end position="522"/>
    </location>
</feature>
<evidence type="ECO:0000256" key="1">
    <source>
        <dbReference type="ARBA" id="ARBA00023054"/>
    </source>
</evidence>
<feature type="compositionally biased region" description="Basic and acidic residues" evidence="3">
    <location>
        <begin position="561"/>
        <end position="578"/>
    </location>
</feature>
<dbReference type="InterPro" id="IPR040351">
    <property type="entry name" value="RAB3IL/RAB3IP/Sec2"/>
</dbReference>
<feature type="compositionally biased region" description="Acidic residues" evidence="3">
    <location>
        <begin position="678"/>
        <end position="688"/>
    </location>
</feature>
<dbReference type="EMBL" id="CP034458">
    <property type="protein sequence ID" value="QBM88621.1"/>
    <property type="molecule type" value="Genomic_DNA"/>
</dbReference>
<dbReference type="GO" id="GO:0070319">
    <property type="term" value="C:Golgi to plasma membrane transport vesicle"/>
    <property type="evidence" value="ECO:0007669"/>
    <property type="project" value="TreeGrafter"/>
</dbReference>
<feature type="compositionally biased region" description="Polar residues" evidence="3">
    <location>
        <begin position="604"/>
        <end position="617"/>
    </location>
</feature>
<dbReference type="STRING" id="2163413.A0A4P6XRS3"/>
<dbReference type="PANTHER" id="PTHR14430:SF0">
    <property type="entry name" value="SEC2P DOMAIN-CONTAINING PROTEIN"/>
    <property type="match status" value="1"/>
</dbReference>
<feature type="domain" description="GDP/GTP exchange factor Sec2 N-terminal" evidence="4">
    <location>
        <begin position="31"/>
        <end position="156"/>
    </location>
</feature>
<organism evidence="5 6">
    <name type="scientific">Metschnikowia aff. pulcherrima</name>
    <dbReference type="NCBI Taxonomy" id="2163413"/>
    <lineage>
        <taxon>Eukaryota</taxon>
        <taxon>Fungi</taxon>
        <taxon>Dikarya</taxon>
        <taxon>Ascomycota</taxon>
        <taxon>Saccharomycotina</taxon>
        <taxon>Pichiomycetes</taxon>
        <taxon>Metschnikowiaceae</taxon>
        <taxon>Metschnikowia</taxon>
    </lineage>
</organism>
<protein>
    <submittedName>
        <fullName evidence="5">GDP/GTP exchange factor Sec2p</fullName>
    </submittedName>
</protein>